<protein>
    <submittedName>
        <fullName evidence="2">Uncharacterized protein</fullName>
    </submittedName>
</protein>
<reference evidence="2" key="1">
    <citation type="submission" date="2023-11" db="EMBL/GenBank/DDBJ databases">
        <title>Genome assemblies of two species of porcelain crab, Petrolisthes cinctipes and Petrolisthes manimaculis (Anomura: Porcellanidae).</title>
        <authorList>
            <person name="Angst P."/>
        </authorList>
    </citation>
    <scope>NUCLEOTIDE SEQUENCE</scope>
    <source>
        <strain evidence="2">PB745_02</strain>
        <tissue evidence="2">Gill</tissue>
    </source>
</reference>
<organism evidence="2 3">
    <name type="scientific">Petrolisthes manimaculis</name>
    <dbReference type="NCBI Taxonomy" id="1843537"/>
    <lineage>
        <taxon>Eukaryota</taxon>
        <taxon>Metazoa</taxon>
        <taxon>Ecdysozoa</taxon>
        <taxon>Arthropoda</taxon>
        <taxon>Crustacea</taxon>
        <taxon>Multicrustacea</taxon>
        <taxon>Malacostraca</taxon>
        <taxon>Eumalacostraca</taxon>
        <taxon>Eucarida</taxon>
        <taxon>Decapoda</taxon>
        <taxon>Pleocyemata</taxon>
        <taxon>Anomura</taxon>
        <taxon>Galatheoidea</taxon>
        <taxon>Porcellanidae</taxon>
        <taxon>Petrolisthes</taxon>
    </lineage>
</organism>
<sequence>MDKERECNAPPKTSCMTKCINVFSSIITLLSTPNLRRRCLIIFFSWFVLWHRYCRFVGRSSLRRSLTVFGLLSVTAGLLALLLPETSKSRLPETVEEVEALPR</sequence>
<dbReference type="Proteomes" id="UP001292094">
    <property type="component" value="Unassembled WGS sequence"/>
</dbReference>
<dbReference type="AlphaFoldDB" id="A0AAE1NIF8"/>
<proteinExistence type="predicted"/>
<keyword evidence="3" id="KW-1185">Reference proteome</keyword>
<dbReference type="EMBL" id="JAWZYT010005601">
    <property type="protein sequence ID" value="KAK4290123.1"/>
    <property type="molecule type" value="Genomic_DNA"/>
</dbReference>
<keyword evidence="1" id="KW-1133">Transmembrane helix</keyword>
<gene>
    <name evidence="2" type="ORF">Pmani_036960</name>
</gene>
<evidence type="ECO:0000313" key="2">
    <source>
        <dbReference type="EMBL" id="KAK4290123.1"/>
    </source>
</evidence>
<feature type="transmembrane region" description="Helical" evidence="1">
    <location>
        <begin position="66"/>
        <end position="83"/>
    </location>
</feature>
<keyword evidence="1" id="KW-0472">Membrane</keyword>
<accession>A0AAE1NIF8</accession>
<keyword evidence="1" id="KW-0812">Transmembrane</keyword>
<evidence type="ECO:0000256" key="1">
    <source>
        <dbReference type="SAM" id="Phobius"/>
    </source>
</evidence>
<evidence type="ECO:0000313" key="3">
    <source>
        <dbReference type="Proteomes" id="UP001292094"/>
    </source>
</evidence>
<comment type="caution">
    <text evidence="2">The sequence shown here is derived from an EMBL/GenBank/DDBJ whole genome shotgun (WGS) entry which is preliminary data.</text>
</comment>
<name>A0AAE1NIF8_9EUCA</name>